<accession>A0A813KKE2</accession>
<feature type="non-terminal residue" evidence="2">
    <location>
        <position position="93"/>
    </location>
</feature>
<dbReference type="EMBL" id="CAJNNW010031839">
    <property type="protein sequence ID" value="CAE8709403.1"/>
    <property type="molecule type" value="Genomic_DNA"/>
</dbReference>
<dbReference type="Gene3D" id="3.90.1420.10">
    <property type="entry name" value="Rubisco LSMT, substrate-binding domain"/>
    <property type="match status" value="1"/>
</dbReference>
<protein>
    <recommendedName>
        <fullName evidence="1">Rubisco LSMT substrate-binding domain-containing protein</fullName>
    </recommendedName>
</protein>
<dbReference type="Proteomes" id="UP000626109">
    <property type="component" value="Unassembled WGS sequence"/>
</dbReference>
<comment type="caution">
    <text evidence="2">The sequence shown here is derived from an EMBL/GenBank/DDBJ whole genome shotgun (WGS) entry which is preliminary data.</text>
</comment>
<dbReference type="AlphaFoldDB" id="A0A813KKE2"/>
<dbReference type="SUPFAM" id="SSF81822">
    <property type="entry name" value="RuBisCo LSMT C-terminal, substrate-binding domain"/>
    <property type="match status" value="1"/>
</dbReference>
<feature type="domain" description="Rubisco LSMT substrate-binding" evidence="1">
    <location>
        <begin position="16"/>
        <end position="69"/>
    </location>
</feature>
<evidence type="ECO:0000313" key="2">
    <source>
        <dbReference type="EMBL" id="CAE8709403.1"/>
    </source>
</evidence>
<reference evidence="2" key="1">
    <citation type="submission" date="2021-02" db="EMBL/GenBank/DDBJ databases">
        <authorList>
            <person name="Dougan E. K."/>
            <person name="Rhodes N."/>
            <person name="Thang M."/>
            <person name="Chan C."/>
        </authorList>
    </citation>
    <scope>NUCLEOTIDE SEQUENCE</scope>
</reference>
<name>A0A813KKE2_POLGL</name>
<dbReference type="Pfam" id="PF09273">
    <property type="entry name" value="Rubis-subs-bind"/>
    <property type="match status" value="1"/>
</dbReference>
<gene>
    <name evidence="2" type="ORF">PGLA2088_LOCUS35448</name>
</gene>
<dbReference type="InterPro" id="IPR015353">
    <property type="entry name" value="Rubisco_LSMT_subst-bd"/>
</dbReference>
<evidence type="ECO:0000313" key="3">
    <source>
        <dbReference type="Proteomes" id="UP000626109"/>
    </source>
</evidence>
<proteinExistence type="predicted"/>
<evidence type="ECO:0000259" key="1">
    <source>
        <dbReference type="Pfam" id="PF09273"/>
    </source>
</evidence>
<dbReference type="InterPro" id="IPR036464">
    <property type="entry name" value="Rubisco_LSMT_subst-bd_sf"/>
</dbReference>
<organism evidence="2 3">
    <name type="scientific">Polarella glacialis</name>
    <name type="common">Dinoflagellate</name>
    <dbReference type="NCBI Taxonomy" id="89957"/>
    <lineage>
        <taxon>Eukaryota</taxon>
        <taxon>Sar</taxon>
        <taxon>Alveolata</taxon>
        <taxon>Dinophyceae</taxon>
        <taxon>Suessiales</taxon>
        <taxon>Suessiaceae</taxon>
        <taxon>Polarella</taxon>
    </lineage>
</organism>
<sequence>DSVPSTVREMVPTQRPRLEAAAYALLEAALDRRAAEYPASLEEDRRKLSQGGLEERQALALRLRISEQELIALVKTYAVDRRYALESLKGDSN</sequence>